<dbReference type="RefSeq" id="WP_183266293.1">
    <property type="nucleotide sequence ID" value="NZ_JACHFJ010000005.1"/>
</dbReference>
<sequence length="175" mass="19430">MALSACASQPAAPLAPQPLRSIDEARFFTGRWYEIARTPMQITNGCVAGTTDYIRGANGKLRELDACHMNTPADEEKSIQGPVTILNPGENNKTLVNYRLLYGLITISRTYWITDHGVDYDWFMFTDPGFKNISIFTRTPRPSSADVAKLTARARALGYDTTKLEYPTEFPSGAD</sequence>
<dbReference type="GO" id="GO:0009279">
    <property type="term" value="C:cell outer membrane"/>
    <property type="evidence" value="ECO:0007669"/>
    <property type="project" value="UniProtKB-SubCell"/>
</dbReference>
<dbReference type="Gene3D" id="2.40.128.20">
    <property type="match status" value="1"/>
</dbReference>
<evidence type="ECO:0000256" key="2">
    <source>
        <dbReference type="PIRNR" id="PIRNR036893"/>
    </source>
</evidence>
<gene>
    <name evidence="4" type="ORF">HNP71_001546</name>
</gene>
<proteinExistence type="inferred from homology"/>
<protein>
    <recommendedName>
        <fullName evidence="2">Outer membrane lipoprotein Blc</fullName>
    </recommendedName>
</protein>
<dbReference type="InterPro" id="IPR000566">
    <property type="entry name" value="Lipocln_cytosolic_FA-bd_dom"/>
</dbReference>
<evidence type="ECO:0000313" key="5">
    <source>
        <dbReference type="Proteomes" id="UP000553706"/>
    </source>
</evidence>
<name>A0A840VEI0_9PROT</name>
<comment type="subcellular location">
    <subcellularLocation>
        <location evidence="2">Cell outer membrane</location>
    </subcellularLocation>
</comment>
<feature type="domain" description="Lipocalin/cytosolic fatty-acid binding" evidence="3">
    <location>
        <begin position="28"/>
        <end position="167"/>
    </location>
</feature>
<keyword evidence="2 4" id="KW-0449">Lipoprotein</keyword>
<dbReference type="GO" id="GO:0008289">
    <property type="term" value="F:lipid binding"/>
    <property type="evidence" value="ECO:0007669"/>
    <property type="project" value="UniProtKB-UniRule"/>
</dbReference>
<evidence type="ECO:0000313" key="4">
    <source>
        <dbReference type="EMBL" id="MBB5373287.1"/>
    </source>
</evidence>
<keyword evidence="2" id="KW-0472">Membrane</keyword>
<keyword evidence="2" id="KW-0446">Lipid-binding</keyword>
<evidence type="ECO:0000256" key="1">
    <source>
        <dbReference type="ARBA" id="ARBA00006889"/>
    </source>
</evidence>
<keyword evidence="2" id="KW-0998">Cell outer membrane</keyword>
<comment type="caution">
    <text evidence="4">The sequence shown here is derived from an EMBL/GenBank/DDBJ whole genome shotgun (WGS) entry which is preliminary data.</text>
</comment>
<dbReference type="AlphaFoldDB" id="A0A840VEI0"/>
<keyword evidence="5" id="KW-1185">Reference proteome</keyword>
<comment type="function">
    <text evidence="2">Involved in the storage or transport of lipids necessary for membrane maintenance under stressful conditions. Displays a binding preference for lysophospholipids.</text>
</comment>
<dbReference type="EMBL" id="JACHFJ010000005">
    <property type="protein sequence ID" value="MBB5373287.1"/>
    <property type="molecule type" value="Genomic_DNA"/>
</dbReference>
<evidence type="ECO:0000259" key="3">
    <source>
        <dbReference type="Pfam" id="PF08212"/>
    </source>
</evidence>
<dbReference type="Pfam" id="PF08212">
    <property type="entry name" value="Lipocalin_2"/>
    <property type="match status" value="1"/>
</dbReference>
<dbReference type="SUPFAM" id="SSF50814">
    <property type="entry name" value="Lipocalins"/>
    <property type="match status" value="1"/>
</dbReference>
<accession>A0A840VEI0</accession>
<comment type="similarity">
    <text evidence="1 2">Belongs to the calycin superfamily. Lipocalin family.</text>
</comment>
<dbReference type="InterPro" id="IPR012674">
    <property type="entry name" value="Calycin"/>
</dbReference>
<dbReference type="InterPro" id="IPR022271">
    <property type="entry name" value="Lipocalin_ApoD"/>
</dbReference>
<comment type="subunit">
    <text evidence="2">Homodimer.</text>
</comment>
<dbReference type="Proteomes" id="UP000553706">
    <property type="component" value="Unassembled WGS sequence"/>
</dbReference>
<dbReference type="PIRSF" id="PIRSF036893">
    <property type="entry name" value="Lipocalin_ApoD"/>
    <property type="match status" value="1"/>
</dbReference>
<organism evidence="4 5">
    <name type="scientific">Acidocella aromatica</name>
    <dbReference type="NCBI Taxonomy" id="1303579"/>
    <lineage>
        <taxon>Bacteria</taxon>
        <taxon>Pseudomonadati</taxon>
        <taxon>Pseudomonadota</taxon>
        <taxon>Alphaproteobacteria</taxon>
        <taxon>Acetobacterales</taxon>
        <taxon>Acidocellaceae</taxon>
        <taxon>Acidocella</taxon>
    </lineage>
</organism>
<reference evidence="4 5" key="1">
    <citation type="submission" date="2020-08" db="EMBL/GenBank/DDBJ databases">
        <title>Genomic Encyclopedia of Type Strains, Phase IV (KMG-IV): sequencing the most valuable type-strain genomes for metagenomic binning, comparative biology and taxonomic classification.</title>
        <authorList>
            <person name="Goeker M."/>
        </authorList>
    </citation>
    <scope>NUCLEOTIDE SEQUENCE [LARGE SCALE GENOMIC DNA]</scope>
    <source>
        <strain evidence="4 5">DSM 27026</strain>
    </source>
</reference>